<keyword evidence="4" id="KW-1185">Reference proteome</keyword>
<evidence type="ECO:0000313" key="3">
    <source>
        <dbReference type="EMBL" id="KAJ8913349.1"/>
    </source>
</evidence>
<organism evidence="3 4">
    <name type="scientific">Exocentrus adspersus</name>
    <dbReference type="NCBI Taxonomy" id="1586481"/>
    <lineage>
        <taxon>Eukaryota</taxon>
        <taxon>Metazoa</taxon>
        <taxon>Ecdysozoa</taxon>
        <taxon>Arthropoda</taxon>
        <taxon>Hexapoda</taxon>
        <taxon>Insecta</taxon>
        <taxon>Pterygota</taxon>
        <taxon>Neoptera</taxon>
        <taxon>Endopterygota</taxon>
        <taxon>Coleoptera</taxon>
        <taxon>Polyphaga</taxon>
        <taxon>Cucujiformia</taxon>
        <taxon>Chrysomeloidea</taxon>
        <taxon>Cerambycidae</taxon>
        <taxon>Lamiinae</taxon>
        <taxon>Acanthocinini</taxon>
        <taxon>Exocentrus</taxon>
    </lineage>
</organism>
<accession>A0AAV8VGJ9</accession>
<feature type="region of interest" description="Disordered" evidence="1">
    <location>
        <begin position="73"/>
        <end position="97"/>
    </location>
</feature>
<evidence type="ECO:0000256" key="1">
    <source>
        <dbReference type="SAM" id="MobiDB-lite"/>
    </source>
</evidence>
<sequence length="171" mass="18910">MKCILVMYSVVIICPKSAQAPMRRYCRENPVKYSLLSAARVSIHRDTDERVTHRSPPRAAVETKIVKVAEAPTGILAKTEKPPRQKYSKSGSAGFATDPAAQTQAEAQVYPGLARRKSQLLTSHYYEQTCLQPAQEPTPNQQVHVGVNPVVLLGFTVAVLSRRVHSDDPPY</sequence>
<feature type="chain" id="PRO_5043653421" evidence="2">
    <location>
        <begin position="19"/>
        <end position="171"/>
    </location>
</feature>
<name>A0AAV8VGJ9_9CUCU</name>
<proteinExistence type="predicted"/>
<keyword evidence="2" id="KW-0732">Signal</keyword>
<dbReference type="EMBL" id="JANEYG010000095">
    <property type="protein sequence ID" value="KAJ8913349.1"/>
    <property type="molecule type" value="Genomic_DNA"/>
</dbReference>
<dbReference type="Proteomes" id="UP001159042">
    <property type="component" value="Unassembled WGS sequence"/>
</dbReference>
<protein>
    <submittedName>
        <fullName evidence="3">Uncharacterized protein</fullName>
    </submittedName>
</protein>
<comment type="caution">
    <text evidence="3">The sequence shown here is derived from an EMBL/GenBank/DDBJ whole genome shotgun (WGS) entry which is preliminary data.</text>
</comment>
<evidence type="ECO:0000256" key="2">
    <source>
        <dbReference type="SAM" id="SignalP"/>
    </source>
</evidence>
<gene>
    <name evidence="3" type="ORF">NQ315_008739</name>
</gene>
<dbReference type="AlphaFoldDB" id="A0AAV8VGJ9"/>
<reference evidence="3 4" key="1">
    <citation type="journal article" date="2023" name="Insect Mol. Biol.">
        <title>Genome sequencing provides insights into the evolution of gene families encoding plant cell wall-degrading enzymes in longhorned beetles.</title>
        <authorList>
            <person name="Shin N.R."/>
            <person name="Okamura Y."/>
            <person name="Kirsch R."/>
            <person name="Pauchet Y."/>
        </authorList>
    </citation>
    <scope>NUCLEOTIDE SEQUENCE [LARGE SCALE GENOMIC DNA]</scope>
    <source>
        <strain evidence="3">EAD_L_NR</strain>
    </source>
</reference>
<evidence type="ECO:0000313" key="4">
    <source>
        <dbReference type="Proteomes" id="UP001159042"/>
    </source>
</evidence>
<feature type="signal peptide" evidence="2">
    <location>
        <begin position="1"/>
        <end position="18"/>
    </location>
</feature>